<gene>
    <name evidence="2" type="ORF">UFOPK1410_01031</name>
</gene>
<accession>A0A6J6C7G9</accession>
<dbReference type="GO" id="GO:0009396">
    <property type="term" value="P:folic acid-containing compound biosynthetic process"/>
    <property type="evidence" value="ECO:0007669"/>
    <property type="project" value="InterPro"/>
</dbReference>
<dbReference type="AlphaFoldDB" id="A0A6J6C7G9"/>
<dbReference type="Gene3D" id="3.60.120.10">
    <property type="entry name" value="Anthranilate synthase"/>
    <property type="match status" value="1"/>
</dbReference>
<dbReference type="PANTHER" id="PTHR11236">
    <property type="entry name" value="AMINOBENZOATE/ANTHRANILATE SYNTHASE"/>
    <property type="match status" value="1"/>
</dbReference>
<dbReference type="NCBIfam" id="TIGR00553">
    <property type="entry name" value="pabB"/>
    <property type="match status" value="1"/>
</dbReference>
<dbReference type="InterPro" id="IPR005802">
    <property type="entry name" value="ADC_synth_comp_1"/>
</dbReference>
<dbReference type="GO" id="GO:0005737">
    <property type="term" value="C:cytoplasm"/>
    <property type="evidence" value="ECO:0007669"/>
    <property type="project" value="TreeGrafter"/>
</dbReference>
<dbReference type="SUPFAM" id="SSF56322">
    <property type="entry name" value="ADC synthase"/>
    <property type="match status" value="1"/>
</dbReference>
<dbReference type="Pfam" id="PF00425">
    <property type="entry name" value="Chorismate_bind"/>
    <property type="match status" value="1"/>
</dbReference>
<dbReference type="PRINTS" id="PR00095">
    <property type="entry name" value="ANTSNTHASEI"/>
</dbReference>
<dbReference type="GO" id="GO:0046820">
    <property type="term" value="F:4-amino-4-deoxychorismate synthase activity"/>
    <property type="evidence" value="ECO:0007669"/>
    <property type="project" value="TreeGrafter"/>
</dbReference>
<proteinExistence type="predicted"/>
<sequence>MKLYTHVLEGWVHPSDVFIALHGGDSNAFWLDREFNLDNRFSVIGGASVLHTELERSDLARVLNGLQFDDETQLPFDFRPGLVGVLGYESDQDAWMLVDRALVFDHDRRHIHFIGAFDDDAEFDHFLNAALLRLALVGGEQASYRLRHADGRSSNSTLRHSADTYLSLIERAQHFIGLGDVYQLCLTNQISIETTLDPLLTYLRLREHNPAPYAAFLRLGSRSVVCASPEQFLLAHVGGTVSTKPIKGTRPRGANDAEDRAIALDLRADQKERAENLMIVDLMRNDLGRVCEVGSVDVPKLFEIETYATVHQLVSTVVGKLLPEASVFDAVESAFPGGSMTGAPKLRAIEIIGELEAGPRGVYSGAVGFIASNGAAELGMTIRTIVFENGRATIGVGGGITIDSVPEAELEETKLKAKALLLALGAEDPWLVT</sequence>
<name>A0A6J6C7G9_9ZZZZ</name>
<reference evidence="2" key="1">
    <citation type="submission" date="2020-05" db="EMBL/GenBank/DDBJ databases">
        <authorList>
            <person name="Chiriac C."/>
            <person name="Salcher M."/>
            <person name="Ghai R."/>
            <person name="Kavagutti S V."/>
        </authorList>
    </citation>
    <scope>NUCLEOTIDE SEQUENCE</scope>
</reference>
<dbReference type="InterPro" id="IPR019999">
    <property type="entry name" value="Anth_synth_I-like"/>
</dbReference>
<dbReference type="PANTHER" id="PTHR11236:SF18">
    <property type="entry name" value="AMINODEOXYCHORISMATE SYNTHASE"/>
    <property type="match status" value="1"/>
</dbReference>
<dbReference type="InterPro" id="IPR015890">
    <property type="entry name" value="Chorismate_C"/>
</dbReference>
<evidence type="ECO:0000313" key="2">
    <source>
        <dbReference type="EMBL" id="CAB4547005.1"/>
    </source>
</evidence>
<evidence type="ECO:0000259" key="1">
    <source>
        <dbReference type="Pfam" id="PF00425"/>
    </source>
</evidence>
<dbReference type="EMBL" id="CAEZSH010000170">
    <property type="protein sequence ID" value="CAB4547005.1"/>
    <property type="molecule type" value="Genomic_DNA"/>
</dbReference>
<protein>
    <submittedName>
        <fullName evidence="2">Unannotated protein</fullName>
    </submittedName>
</protein>
<feature type="domain" description="Chorismate-utilising enzyme C-terminal" evidence="1">
    <location>
        <begin position="162"/>
        <end position="416"/>
    </location>
</feature>
<dbReference type="GO" id="GO:0000162">
    <property type="term" value="P:L-tryptophan biosynthetic process"/>
    <property type="evidence" value="ECO:0007669"/>
    <property type="project" value="TreeGrafter"/>
</dbReference>
<dbReference type="GO" id="GO:0008153">
    <property type="term" value="P:4-aminobenzoate biosynthetic process"/>
    <property type="evidence" value="ECO:0007669"/>
    <property type="project" value="TreeGrafter"/>
</dbReference>
<organism evidence="2">
    <name type="scientific">freshwater metagenome</name>
    <dbReference type="NCBI Taxonomy" id="449393"/>
    <lineage>
        <taxon>unclassified sequences</taxon>
        <taxon>metagenomes</taxon>
        <taxon>ecological metagenomes</taxon>
    </lineage>
</organism>
<dbReference type="InterPro" id="IPR005801">
    <property type="entry name" value="ADC_synthase"/>
</dbReference>